<dbReference type="PANTHER" id="PTHR42923">
    <property type="entry name" value="PROTOPORPHYRINOGEN OXIDASE"/>
    <property type="match status" value="1"/>
</dbReference>
<dbReference type="SUPFAM" id="SSF51905">
    <property type="entry name" value="FAD/NAD(P)-binding domain"/>
    <property type="match status" value="1"/>
</dbReference>
<dbReference type="Pfam" id="PF13450">
    <property type="entry name" value="NAD_binding_8"/>
    <property type="match status" value="1"/>
</dbReference>
<dbReference type="Gene3D" id="3.50.50.60">
    <property type="entry name" value="FAD/NAD(P)-binding domain"/>
    <property type="match status" value="1"/>
</dbReference>
<dbReference type="PANTHER" id="PTHR42923:SF39">
    <property type="entry name" value="AMINO OXIDASE"/>
    <property type="match status" value="1"/>
</dbReference>
<evidence type="ECO:0000313" key="2">
    <source>
        <dbReference type="Proteomes" id="UP001165296"/>
    </source>
</evidence>
<sequence>MPGRRAFLGRTGAGLAGLLLSPGLLESCAPGSARAHIRGSLRGANQATGHKLWNPTKLPAPSRTIQTGIIIVGGGVAGLSAKRWLERHGRPDVLLLELDEQVGGNSAAGRNGVSAYPWGAHYLPVPDPRNHELLEFLREAGTVTGFAPDGQPIYNEYHLCLDPEERLHINGHWQTGLVPEMGVPAADRQQIARFFALIEEMRQAKGQDGLDAFVIPLDHSSTDEQFRQLDALTFADYLTGQGFTSPYLRWYLDYCCKDDYGTTAAQTSAWAGIHYFAARKGQAHNATSADVLTWPQGNGFLVENLRQQAAEGIMTHTLAYAVHETPTGVEVLAYDAATHETLRITAPQVLLATPQFVTRRLLKDVPGLIQPRQPLHHTPWVVANLTVDGLPQGPGAPLSWDNVLYGSPSVGYVNANQQELQLGNQQKVITYYWPLTDEAPEAARRRAYKTTYDEWLQRILAELEKAHTGITARVQQADVWVWGHGMVAPAPGTLWHAERQQMALPLRNKLFFAHTDLSGMSIFEEGFYQGIRAARQILSGV</sequence>
<gene>
    <name evidence="1" type="ORF">LGH74_09580</name>
</gene>
<dbReference type="InterPro" id="IPR006311">
    <property type="entry name" value="TAT_signal"/>
</dbReference>
<protein>
    <submittedName>
        <fullName evidence="1">FAD-dependent oxidoreductase</fullName>
    </submittedName>
</protein>
<dbReference type="Proteomes" id="UP001165296">
    <property type="component" value="Unassembled WGS sequence"/>
</dbReference>
<dbReference type="InterPro" id="IPR050464">
    <property type="entry name" value="Zeta_carotene_desat/Oxidored"/>
</dbReference>
<evidence type="ECO:0000313" key="1">
    <source>
        <dbReference type="EMBL" id="MCB2408226.1"/>
    </source>
</evidence>
<dbReference type="RefSeq" id="WP_226175074.1">
    <property type="nucleotide sequence ID" value="NZ_JAJADR010000002.1"/>
</dbReference>
<comment type="caution">
    <text evidence="1">The sequence shown here is derived from an EMBL/GenBank/DDBJ whole genome shotgun (WGS) entry which is preliminary data.</text>
</comment>
<dbReference type="EMBL" id="JAJADR010000002">
    <property type="protein sequence ID" value="MCB2408226.1"/>
    <property type="molecule type" value="Genomic_DNA"/>
</dbReference>
<reference evidence="1" key="1">
    <citation type="submission" date="2021-10" db="EMBL/GenBank/DDBJ databases">
        <authorList>
            <person name="Dean J.D."/>
            <person name="Kim M.K."/>
            <person name="Newey C.N."/>
            <person name="Stoker T.S."/>
            <person name="Thompson D.W."/>
            <person name="Grose J.H."/>
        </authorList>
    </citation>
    <scope>NUCLEOTIDE SEQUENCE</scope>
    <source>
        <strain evidence="1">BT178</strain>
    </source>
</reference>
<dbReference type="InterPro" id="IPR036188">
    <property type="entry name" value="FAD/NAD-bd_sf"/>
</dbReference>
<organism evidence="1 2">
    <name type="scientific">Hymenobacter lucidus</name>
    <dbReference type="NCBI Taxonomy" id="2880930"/>
    <lineage>
        <taxon>Bacteria</taxon>
        <taxon>Pseudomonadati</taxon>
        <taxon>Bacteroidota</taxon>
        <taxon>Cytophagia</taxon>
        <taxon>Cytophagales</taxon>
        <taxon>Hymenobacteraceae</taxon>
        <taxon>Hymenobacter</taxon>
    </lineage>
</organism>
<name>A0ABS8ASA6_9BACT</name>
<proteinExistence type="predicted"/>
<keyword evidence="2" id="KW-1185">Reference proteome</keyword>
<dbReference type="PROSITE" id="PS51318">
    <property type="entry name" value="TAT"/>
    <property type="match status" value="1"/>
</dbReference>
<accession>A0ABS8ASA6</accession>